<evidence type="ECO:0000313" key="2">
    <source>
        <dbReference type="Proteomes" id="UP000318704"/>
    </source>
</evidence>
<dbReference type="RefSeq" id="WP_144982146.1">
    <property type="nucleotide sequence ID" value="NZ_CP037920.1"/>
</dbReference>
<evidence type="ECO:0000313" key="1">
    <source>
        <dbReference type="EMBL" id="QDT95537.1"/>
    </source>
</evidence>
<dbReference type="KEGG" id="gaw:V144x_09820"/>
<organism evidence="1 2">
    <name type="scientific">Gimesia aquarii</name>
    <dbReference type="NCBI Taxonomy" id="2527964"/>
    <lineage>
        <taxon>Bacteria</taxon>
        <taxon>Pseudomonadati</taxon>
        <taxon>Planctomycetota</taxon>
        <taxon>Planctomycetia</taxon>
        <taxon>Planctomycetales</taxon>
        <taxon>Planctomycetaceae</taxon>
        <taxon>Gimesia</taxon>
    </lineage>
</organism>
<accession>A0A517VRA6</accession>
<proteinExistence type="predicted"/>
<dbReference type="Proteomes" id="UP000318704">
    <property type="component" value="Chromosome"/>
</dbReference>
<reference evidence="1 2" key="1">
    <citation type="submission" date="2019-03" db="EMBL/GenBank/DDBJ databases">
        <title>Deep-cultivation of Planctomycetes and their phenomic and genomic characterization uncovers novel biology.</title>
        <authorList>
            <person name="Wiegand S."/>
            <person name="Jogler M."/>
            <person name="Boedeker C."/>
            <person name="Pinto D."/>
            <person name="Vollmers J."/>
            <person name="Rivas-Marin E."/>
            <person name="Kohn T."/>
            <person name="Peeters S.H."/>
            <person name="Heuer A."/>
            <person name="Rast P."/>
            <person name="Oberbeckmann S."/>
            <person name="Bunk B."/>
            <person name="Jeske O."/>
            <person name="Meyerdierks A."/>
            <person name="Storesund J.E."/>
            <person name="Kallscheuer N."/>
            <person name="Luecker S."/>
            <person name="Lage O.M."/>
            <person name="Pohl T."/>
            <person name="Merkel B.J."/>
            <person name="Hornburger P."/>
            <person name="Mueller R.-W."/>
            <person name="Bruemmer F."/>
            <person name="Labrenz M."/>
            <person name="Spormann A.M."/>
            <person name="Op den Camp H."/>
            <person name="Overmann J."/>
            <person name="Amann R."/>
            <person name="Jetten M.S.M."/>
            <person name="Mascher T."/>
            <person name="Medema M.H."/>
            <person name="Devos D.P."/>
            <person name="Kaster A.-K."/>
            <person name="Ovreas L."/>
            <person name="Rohde M."/>
            <person name="Galperin M.Y."/>
            <person name="Jogler C."/>
        </authorList>
    </citation>
    <scope>NUCLEOTIDE SEQUENCE [LARGE SCALE GENOMIC DNA]</scope>
    <source>
        <strain evidence="1 2">V144</strain>
    </source>
</reference>
<dbReference type="AlphaFoldDB" id="A0A517VRA6"/>
<name>A0A517VRA6_9PLAN</name>
<sequence length="91" mass="10584">MRPNETNKRFNHSFTVCVLVVALLTIESGCNLVDRFKRKPEPKVIAVPDKMVPEMINKGEPAQYDGWLFSEPLFNEYAPHWQKGPHWSENE</sequence>
<dbReference type="EMBL" id="CP037920">
    <property type="protein sequence ID" value="QDT95537.1"/>
    <property type="molecule type" value="Genomic_DNA"/>
</dbReference>
<gene>
    <name evidence="1" type="ORF">V144x_09820</name>
</gene>
<protein>
    <submittedName>
        <fullName evidence="1">Uncharacterized protein</fullName>
    </submittedName>
</protein>